<evidence type="ECO:0000313" key="2">
    <source>
        <dbReference type="EMBL" id="KAH7311716.1"/>
    </source>
</evidence>
<dbReference type="EMBL" id="JAGPNK010000011">
    <property type="protein sequence ID" value="KAH7311716.1"/>
    <property type="molecule type" value="Genomic_DNA"/>
</dbReference>
<keyword evidence="1" id="KW-1133">Transmembrane helix</keyword>
<evidence type="ECO:0000256" key="1">
    <source>
        <dbReference type="SAM" id="Phobius"/>
    </source>
</evidence>
<feature type="transmembrane region" description="Helical" evidence="1">
    <location>
        <begin position="80"/>
        <end position="101"/>
    </location>
</feature>
<proteinExistence type="predicted"/>
<comment type="caution">
    <text evidence="2">The sequence shown here is derived from an EMBL/GenBank/DDBJ whole genome shotgun (WGS) entry which is preliminary data.</text>
</comment>
<evidence type="ECO:0000313" key="3">
    <source>
        <dbReference type="Proteomes" id="UP000813444"/>
    </source>
</evidence>
<gene>
    <name evidence="2" type="ORF">B0I35DRAFT_71204</name>
</gene>
<keyword evidence="3" id="KW-1185">Reference proteome</keyword>
<sequence length="138" mass="15752">MKTARGESGISLASGVLTCTIQLRAVGRFFFPVTCHHPFSVVVRFPWSSHRCLVSSRWLLSSFAFYCFLSRFSLSDAVSIVPSVSIIVFLFLFLPVTIFFYTSTRGEFITLKQVFYCLAIFFYFFERGMCGDVVETQN</sequence>
<keyword evidence="1" id="KW-0812">Transmembrane</keyword>
<reference evidence="2" key="1">
    <citation type="journal article" date="2021" name="Nat. Commun.">
        <title>Genetic determinants of endophytism in the Arabidopsis root mycobiome.</title>
        <authorList>
            <person name="Mesny F."/>
            <person name="Miyauchi S."/>
            <person name="Thiergart T."/>
            <person name="Pickel B."/>
            <person name="Atanasova L."/>
            <person name="Karlsson M."/>
            <person name="Huettel B."/>
            <person name="Barry K.W."/>
            <person name="Haridas S."/>
            <person name="Chen C."/>
            <person name="Bauer D."/>
            <person name="Andreopoulos W."/>
            <person name="Pangilinan J."/>
            <person name="LaButti K."/>
            <person name="Riley R."/>
            <person name="Lipzen A."/>
            <person name="Clum A."/>
            <person name="Drula E."/>
            <person name="Henrissat B."/>
            <person name="Kohler A."/>
            <person name="Grigoriev I.V."/>
            <person name="Martin F.M."/>
            <person name="Hacquard S."/>
        </authorList>
    </citation>
    <scope>NUCLEOTIDE SEQUENCE</scope>
    <source>
        <strain evidence="2">MPI-CAGE-CH-0235</strain>
    </source>
</reference>
<dbReference type="Proteomes" id="UP000813444">
    <property type="component" value="Unassembled WGS sequence"/>
</dbReference>
<keyword evidence="1" id="KW-0472">Membrane</keyword>
<name>A0A8K0SGV0_9HYPO</name>
<evidence type="ECO:0008006" key="4">
    <source>
        <dbReference type="Google" id="ProtNLM"/>
    </source>
</evidence>
<accession>A0A8K0SGV0</accession>
<feature type="transmembrane region" description="Helical" evidence="1">
    <location>
        <begin position="58"/>
        <end position="74"/>
    </location>
</feature>
<organism evidence="2 3">
    <name type="scientific">Stachybotrys elegans</name>
    <dbReference type="NCBI Taxonomy" id="80388"/>
    <lineage>
        <taxon>Eukaryota</taxon>
        <taxon>Fungi</taxon>
        <taxon>Dikarya</taxon>
        <taxon>Ascomycota</taxon>
        <taxon>Pezizomycotina</taxon>
        <taxon>Sordariomycetes</taxon>
        <taxon>Hypocreomycetidae</taxon>
        <taxon>Hypocreales</taxon>
        <taxon>Stachybotryaceae</taxon>
        <taxon>Stachybotrys</taxon>
    </lineage>
</organism>
<feature type="transmembrane region" description="Helical" evidence="1">
    <location>
        <begin position="108"/>
        <end position="125"/>
    </location>
</feature>
<dbReference type="AlphaFoldDB" id="A0A8K0SGV0"/>
<protein>
    <recommendedName>
        <fullName evidence="4">Transmembrane protein</fullName>
    </recommendedName>
</protein>